<proteinExistence type="predicted"/>
<sequence length="100" mass="11451">MSKKKGFSRKMVASIIIVLVIVLLNTSLAYGKDTSVNSVNKREVTATKSKDRQFSSPRLDKEEHRNMDTEESHANRKLKGKRIQKITIYNSSHVHVDDYC</sequence>
<feature type="compositionally biased region" description="Basic and acidic residues" evidence="1">
    <location>
        <begin position="40"/>
        <end position="74"/>
    </location>
</feature>
<protein>
    <submittedName>
        <fullName evidence="2">Uncharacterized protein</fullName>
    </submittedName>
</protein>
<evidence type="ECO:0000313" key="3">
    <source>
        <dbReference type="Proteomes" id="UP001203004"/>
    </source>
</evidence>
<evidence type="ECO:0000313" key="2">
    <source>
        <dbReference type="EMBL" id="MCL1632230.1"/>
    </source>
</evidence>
<dbReference type="RefSeq" id="WP_249101738.1">
    <property type="nucleotide sequence ID" value="NZ_JAMAST010000011.1"/>
</dbReference>
<dbReference type="Proteomes" id="UP001203004">
    <property type="component" value="Unassembled WGS sequence"/>
</dbReference>
<organism evidence="2 3">
    <name type="scientific">Sporolactobacillus mangiferae</name>
    <dbReference type="NCBI Taxonomy" id="2940498"/>
    <lineage>
        <taxon>Bacteria</taxon>
        <taxon>Bacillati</taxon>
        <taxon>Bacillota</taxon>
        <taxon>Bacilli</taxon>
        <taxon>Bacillales</taxon>
        <taxon>Sporolactobacillaceae</taxon>
        <taxon>Sporolactobacillus</taxon>
    </lineage>
</organism>
<accession>A0ABT0MD42</accession>
<name>A0ABT0MD42_9BACL</name>
<keyword evidence="3" id="KW-1185">Reference proteome</keyword>
<gene>
    <name evidence="2" type="ORF">M3N64_09790</name>
</gene>
<comment type="caution">
    <text evidence="2">The sequence shown here is derived from an EMBL/GenBank/DDBJ whole genome shotgun (WGS) entry which is preliminary data.</text>
</comment>
<evidence type="ECO:0000256" key="1">
    <source>
        <dbReference type="SAM" id="MobiDB-lite"/>
    </source>
</evidence>
<reference evidence="2 3" key="1">
    <citation type="submission" date="2022-05" db="EMBL/GenBank/DDBJ databases">
        <title>Sporolactobacillus sp nov CPB3-1, isolated from tree bark (Mangifera indica L.).</title>
        <authorList>
            <person name="Phuengjayaem S."/>
            <person name="Tanasupawat S."/>
        </authorList>
    </citation>
    <scope>NUCLEOTIDE SEQUENCE [LARGE SCALE GENOMIC DNA]</scope>
    <source>
        <strain evidence="2 3">CPB3-1</strain>
    </source>
</reference>
<dbReference type="EMBL" id="JAMAST010000011">
    <property type="protein sequence ID" value="MCL1632230.1"/>
    <property type="molecule type" value="Genomic_DNA"/>
</dbReference>
<feature type="region of interest" description="Disordered" evidence="1">
    <location>
        <begin position="40"/>
        <end position="78"/>
    </location>
</feature>